<gene>
    <name evidence="1" type="ORF">LOD99_2791</name>
</gene>
<evidence type="ECO:0000313" key="1">
    <source>
        <dbReference type="EMBL" id="KAI6654912.1"/>
    </source>
</evidence>
<keyword evidence="2" id="KW-1185">Reference proteome</keyword>
<proteinExistence type="predicted"/>
<reference evidence="1 2" key="1">
    <citation type="journal article" date="2023" name="BMC Biol.">
        <title>The compact genome of the sponge Oopsacas minuta (Hexactinellida) is lacking key metazoan core genes.</title>
        <authorList>
            <person name="Santini S."/>
            <person name="Schenkelaars Q."/>
            <person name="Jourda C."/>
            <person name="Duchesne M."/>
            <person name="Belahbib H."/>
            <person name="Rocher C."/>
            <person name="Selva M."/>
            <person name="Riesgo A."/>
            <person name="Vervoort M."/>
            <person name="Leys S.P."/>
            <person name="Kodjabachian L."/>
            <person name="Le Bivic A."/>
            <person name="Borchiellini C."/>
            <person name="Claverie J.M."/>
            <person name="Renard E."/>
        </authorList>
    </citation>
    <scope>NUCLEOTIDE SEQUENCE [LARGE SCALE GENOMIC DNA]</scope>
    <source>
        <strain evidence="1">SPO-2</strain>
    </source>
</reference>
<evidence type="ECO:0000313" key="2">
    <source>
        <dbReference type="Proteomes" id="UP001165289"/>
    </source>
</evidence>
<organism evidence="1 2">
    <name type="scientific">Oopsacas minuta</name>
    <dbReference type="NCBI Taxonomy" id="111878"/>
    <lineage>
        <taxon>Eukaryota</taxon>
        <taxon>Metazoa</taxon>
        <taxon>Porifera</taxon>
        <taxon>Hexactinellida</taxon>
        <taxon>Hexasterophora</taxon>
        <taxon>Lyssacinosida</taxon>
        <taxon>Leucopsacidae</taxon>
        <taxon>Oopsacas</taxon>
    </lineage>
</organism>
<dbReference type="Proteomes" id="UP001165289">
    <property type="component" value="Unassembled WGS sequence"/>
</dbReference>
<comment type="caution">
    <text evidence="1">The sequence shown here is derived from an EMBL/GenBank/DDBJ whole genome shotgun (WGS) entry which is preliminary data.</text>
</comment>
<name>A0AAV7K193_9METZ</name>
<protein>
    <submittedName>
        <fullName evidence="1">Myotubularin-related protein 14 isoform X2</fullName>
    </submittedName>
</protein>
<dbReference type="EMBL" id="JAKMXF010000221">
    <property type="protein sequence ID" value="KAI6654912.1"/>
    <property type="molecule type" value="Genomic_DNA"/>
</dbReference>
<dbReference type="AlphaFoldDB" id="A0AAV7K193"/>
<sequence>MASIIKSKLGVERKCVLLSDSNKGEINKDILDELINNFLTTPYKPEDRSSLQYLEKCWFLFKQDYEIGQVQNQDGSLCAHYPPTLLIPEREKLKVAKPEGKFCEFDPSLDHRRKSESVLDRSADCMCEETTVSRQLLGWVHVEAMGDTDCTRSLDVSGHGDLEDYKSYAFIENSKYENQQNGKPKNECEVC</sequence>
<accession>A0AAV7K193</accession>